<dbReference type="EMBL" id="JAUIQD010000002">
    <property type="protein sequence ID" value="KAK3359210.1"/>
    <property type="molecule type" value="Genomic_DNA"/>
</dbReference>
<organism evidence="1 2">
    <name type="scientific">Lasiosphaeria hispida</name>
    <dbReference type="NCBI Taxonomy" id="260671"/>
    <lineage>
        <taxon>Eukaryota</taxon>
        <taxon>Fungi</taxon>
        <taxon>Dikarya</taxon>
        <taxon>Ascomycota</taxon>
        <taxon>Pezizomycotina</taxon>
        <taxon>Sordariomycetes</taxon>
        <taxon>Sordariomycetidae</taxon>
        <taxon>Sordariales</taxon>
        <taxon>Lasiosphaeriaceae</taxon>
        <taxon>Lasiosphaeria</taxon>
    </lineage>
</organism>
<name>A0AAJ0MHG3_9PEZI</name>
<dbReference type="AlphaFoldDB" id="A0AAJ0MHG3"/>
<reference evidence="1" key="1">
    <citation type="journal article" date="2023" name="Mol. Phylogenet. Evol.">
        <title>Genome-scale phylogeny and comparative genomics of the fungal order Sordariales.</title>
        <authorList>
            <person name="Hensen N."/>
            <person name="Bonometti L."/>
            <person name="Westerberg I."/>
            <person name="Brannstrom I.O."/>
            <person name="Guillou S."/>
            <person name="Cros-Aarteil S."/>
            <person name="Calhoun S."/>
            <person name="Haridas S."/>
            <person name="Kuo A."/>
            <person name="Mondo S."/>
            <person name="Pangilinan J."/>
            <person name="Riley R."/>
            <person name="LaButti K."/>
            <person name="Andreopoulos B."/>
            <person name="Lipzen A."/>
            <person name="Chen C."/>
            <person name="Yan M."/>
            <person name="Daum C."/>
            <person name="Ng V."/>
            <person name="Clum A."/>
            <person name="Steindorff A."/>
            <person name="Ohm R.A."/>
            <person name="Martin F."/>
            <person name="Silar P."/>
            <person name="Natvig D.O."/>
            <person name="Lalanne C."/>
            <person name="Gautier V."/>
            <person name="Ament-Velasquez S.L."/>
            <person name="Kruys A."/>
            <person name="Hutchinson M.I."/>
            <person name="Powell A.J."/>
            <person name="Barry K."/>
            <person name="Miller A.N."/>
            <person name="Grigoriev I.V."/>
            <person name="Debuchy R."/>
            <person name="Gladieux P."/>
            <person name="Hiltunen Thoren M."/>
            <person name="Johannesson H."/>
        </authorList>
    </citation>
    <scope>NUCLEOTIDE SEQUENCE</scope>
    <source>
        <strain evidence="1">CBS 955.72</strain>
    </source>
</reference>
<comment type="caution">
    <text evidence="1">The sequence shown here is derived from an EMBL/GenBank/DDBJ whole genome shotgun (WGS) entry which is preliminary data.</text>
</comment>
<keyword evidence="2" id="KW-1185">Reference proteome</keyword>
<protein>
    <submittedName>
        <fullName evidence="1">Uncharacterized protein</fullName>
    </submittedName>
</protein>
<evidence type="ECO:0000313" key="2">
    <source>
        <dbReference type="Proteomes" id="UP001275084"/>
    </source>
</evidence>
<reference evidence="1" key="2">
    <citation type="submission" date="2023-06" db="EMBL/GenBank/DDBJ databases">
        <authorList>
            <consortium name="Lawrence Berkeley National Laboratory"/>
            <person name="Haridas S."/>
            <person name="Hensen N."/>
            <person name="Bonometti L."/>
            <person name="Westerberg I."/>
            <person name="Brannstrom I.O."/>
            <person name="Guillou S."/>
            <person name="Cros-Aarteil S."/>
            <person name="Calhoun S."/>
            <person name="Kuo A."/>
            <person name="Mondo S."/>
            <person name="Pangilinan J."/>
            <person name="Riley R."/>
            <person name="Labutti K."/>
            <person name="Andreopoulos B."/>
            <person name="Lipzen A."/>
            <person name="Chen C."/>
            <person name="Yanf M."/>
            <person name="Daum C."/>
            <person name="Ng V."/>
            <person name="Clum A."/>
            <person name="Steindorff A."/>
            <person name="Ohm R."/>
            <person name="Martin F."/>
            <person name="Silar P."/>
            <person name="Natvig D."/>
            <person name="Lalanne C."/>
            <person name="Gautier V."/>
            <person name="Ament-Velasquez S.L."/>
            <person name="Kruys A."/>
            <person name="Hutchinson M.I."/>
            <person name="Powell A.J."/>
            <person name="Barry K."/>
            <person name="Miller A.N."/>
            <person name="Grigoriev I.V."/>
            <person name="Debuchy R."/>
            <person name="Gladieux P."/>
            <person name="Thoren M.H."/>
            <person name="Johannesson H."/>
        </authorList>
    </citation>
    <scope>NUCLEOTIDE SEQUENCE</scope>
    <source>
        <strain evidence="1">CBS 955.72</strain>
    </source>
</reference>
<gene>
    <name evidence="1" type="ORF">B0T25DRAFT_90323</name>
</gene>
<dbReference type="Proteomes" id="UP001275084">
    <property type="component" value="Unassembled WGS sequence"/>
</dbReference>
<evidence type="ECO:0000313" key="1">
    <source>
        <dbReference type="EMBL" id="KAK3359210.1"/>
    </source>
</evidence>
<proteinExistence type="predicted"/>
<accession>A0AAJ0MHG3</accession>
<sequence>MPSPLPDRLQALIRNKKNKVCRALLMILLQLDLARGVIHPNKWMIWARAKLQRSLTTSNPISAIAKVRGAATVKPPVIPGVSVVSVMQIGFSWFVYGWPRSSNLRRPAHTKVTTLLGVNAFKLC</sequence>